<dbReference type="GO" id="GO:0042554">
    <property type="term" value="P:superoxide anion generation"/>
    <property type="evidence" value="ECO:0007669"/>
    <property type="project" value="TreeGrafter"/>
</dbReference>
<keyword evidence="6" id="KW-0521">NADP</keyword>
<keyword evidence="4" id="KW-0274">FAD</keyword>
<dbReference type="GO" id="GO:0006952">
    <property type="term" value="P:defense response"/>
    <property type="evidence" value="ECO:0007669"/>
    <property type="project" value="TreeGrafter"/>
</dbReference>
<dbReference type="CDD" id="cd00051">
    <property type="entry name" value="EFh"/>
    <property type="match status" value="2"/>
</dbReference>
<evidence type="ECO:0000259" key="13">
    <source>
        <dbReference type="PROSITE" id="PS51384"/>
    </source>
</evidence>
<dbReference type="SFLD" id="SFLDS00052">
    <property type="entry name" value="Ferric_Reductase_Domain"/>
    <property type="match status" value="1"/>
</dbReference>
<protein>
    <recommendedName>
        <fullName evidence="16">NADPH oxidase</fullName>
    </recommendedName>
</protein>
<dbReference type="PROSITE" id="PS50222">
    <property type="entry name" value="EF_HAND_2"/>
    <property type="match status" value="3"/>
</dbReference>
<dbReference type="Pfam" id="PF00036">
    <property type="entry name" value="EF-hand_1"/>
    <property type="match status" value="1"/>
</dbReference>
<proteinExistence type="predicted"/>
<keyword evidence="7 11" id="KW-1133">Transmembrane helix</keyword>
<dbReference type="InterPro" id="IPR018247">
    <property type="entry name" value="EF_Hand_1_Ca_BS"/>
</dbReference>
<feature type="transmembrane region" description="Helical" evidence="11">
    <location>
        <begin position="210"/>
        <end position="228"/>
    </location>
</feature>
<keyword evidence="15" id="KW-1185">Reference proteome</keyword>
<gene>
    <name evidence="14" type="ORF">PSYICH_LOCUS9954</name>
</gene>
<feature type="transmembrane region" description="Helical" evidence="11">
    <location>
        <begin position="376"/>
        <end position="395"/>
    </location>
</feature>
<dbReference type="EMBL" id="OV651816">
    <property type="protein sequence ID" value="CAH1110145.1"/>
    <property type="molecule type" value="Genomic_DNA"/>
</dbReference>
<dbReference type="Proteomes" id="UP001153636">
    <property type="component" value="Chromosome 4"/>
</dbReference>
<dbReference type="SUPFAM" id="SSF52343">
    <property type="entry name" value="Ferredoxin reductase-like, C-terminal NADP-linked domain"/>
    <property type="match status" value="1"/>
</dbReference>
<dbReference type="GO" id="GO:0005509">
    <property type="term" value="F:calcium ion binding"/>
    <property type="evidence" value="ECO:0007669"/>
    <property type="project" value="InterPro"/>
</dbReference>
<dbReference type="Pfam" id="PF01794">
    <property type="entry name" value="Ferric_reduct"/>
    <property type="match status" value="1"/>
</dbReference>
<dbReference type="InterPro" id="IPR017938">
    <property type="entry name" value="Riboflavin_synthase-like_b-brl"/>
</dbReference>
<evidence type="ECO:0000313" key="15">
    <source>
        <dbReference type="Proteomes" id="UP001153636"/>
    </source>
</evidence>
<evidence type="ECO:0008006" key="16">
    <source>
        <dbReference type="Google" id="ProtNLM"/>
    </source>
</evidence>
<dbReference type="CDD" id="cd06186">
    <property type="entry name" value="NOX_Duox_like_FAD_NADP"/>
    <property type="match status" value="2"/>
</dbReference>
<evidence type="ECO:0000256" key="2">
    <source>
        <dbReference type="ARBA" id="ARBA00022630"/>
    </source>
</evidence>
<dbReference type="PROSITE" id="PS00018">
    <property type="entry name" value="EF_HAND_1"/>
    <property type="match status" value="2"/>
</dbReference>
<dbReference type="InterPro" id="IPR050369">
    <property type="entry name" value="RBOH/FRE"/>
</dbReference>
<evidence type="ECO:0000256" key="10">
    <source>
        <dbReference type="SAM" id="MobiDB-lite"/>
    </source>
</evidence>
<dbReference type="InterPro" id="IPR002048">
    <property type="entry name" value="EF_hand_dom"/>
</dbReference>
<dbReference type="GO" id="GO:0043020">
    <property type="term" value="C:NADPH oxidase complex"/>
    <property type="evidence" value="ECO:0007669"/>
    <property type="project" value="TreeGrafter"/>
</dbReference>
<evidence type="ECO:0000256" key="9">
    <source>
        <dbReference type="ARBA" id="ARBA00023136"/>
    </source>
</evidence>
<dbReference type="InterPro" id="IPR017927">
    <property type="entry name" value="FAD-bd_FR_type"/>
</dbReference>
<keyword evidence="8" id="KW-0560">Oxidoreductase</keyword>
<evidence type="ECO:0000256" key="1">
    <source>
        <dbReference type="ARBA" id="ARBA00004141"/>
    </source>
</evidence>
<dbReference type="Gene3D" id="1.10.238.10">
    <property type="entry name" value="EF-hand"/>
    <property type="match status" value="1"/>
</dbReference>
<organism evidence="14 15">
    <name type="scientific">Psylliodes chrysocephalus</name>
    <dbReference type="NCBI Taxonomy" id="3402493"/>
    <lineage>
        <taxon>Eukaryota</taxon>
        <taxon>Metazoa</taxon>
        <taxon>Ecdysozoa</taxon>
        <taxon>Arthropoda</taxon>
        <taxon>Hexapoda</taxon>
        <taxon>Insecta</taxon>
        <taxon>Pterygota</taxon>
        <taxon>Neoptera</taxon>
        <taxon>Endopterygota</taxon>
        <taxon>Coleoptera</taxon>
        <taxon>Polyphaga</taxon>
        <taxon>Cucujiformia</taxon>
        <taxon>Chrysomeloidea</taxon>
        <taxon>Chrysomelidae</taxon>
        <taxon>Galerucinae</taxon>
        <taxon>Alticini</taxon>
        <taxon>Psylliodes</taxon>
    </lineage>
</organism>
<dbReference type="FunFam" id="1.10.238.10:FF:000258">
    <property type="entry name" value="NADPH oxidase, isoform B"/>
    <property type="match status" value="1"/>
</dbReference>
<dbReference type="PANTHER" id="PTHR11972:SF58">
    <property type="entry name" value="NADPH OXIDASE 5"/>
    <property type="match status" value="1"/>
</dbReference>
<dbReference type="InterPro" id="IPR039261">
    <property type="entry name" value="FNR_nucleotide-bd"/>
</dbReference>
<feature type="compositionally biased region" description="Polar residues" evidence="10">
    <location>
        <begin position="528"/>
        <end position="538"/>
    </location>
</feature>
<dbReference type="PANTHER" id="PTHR11972">
    <property type="entry name" value="NADPH OXIDASE"/>
    <property type="match status" value="1"/>
</dbReference>
<evidence type="ECO:0000256" key="3">
    <source>
        <dbReference type="ARBA" id="ARBA00022692"/>
    </source>
</evidence>
<dbReference type="OrthoDB" id="167398at2759"/>
<dbReference type="Gene3D" id="2.40.30.10">
    <property type="entry name" value="Translation factors"/>
    <property type="match status" value="1"/>
</dbReference>
<dbReference type="Pfam" id="PF08030">
    <property type="entry name" value="NAD_binding_6"/>
    <property type="match status" value="1"/>
</dbReference>
<evidence type="ECO:0000256" key="4">
    <source>
        <dbReference type="ARBA" id="ARBA00022827"/>
    </source>
</evidence>
<keyword evidence="5" id="KW-0106">Calcium</keyword>
<sequence>MEFLGTITNARPRVGFDQGSLDRLEQLFRQTVGDGKEIKKEDFKSIVLSKNPFFTDRVFQIFDKDNSGSISLQEFLDAMHQFAGQSPDDKIRFLFKVYDLDGDGLIQHKELQHVIRACMDENGMQFSEEQIADLTMAMFEDADTNNRGTITYEALKNQLEKHGGLLENLSISIDRWLVPPKPNKKKSSLLKKIKNYRPYYFSIPYVKNNYVYLAFLAGFLLVNAALFISRAVQYSGSNWFTIFARACGQCLNFNCTFILVLMLRQCITFLRTRGYSSVLPLDQHIYFHKLTGLFIFGYSVFHTIMHVCNFSLIVVNDPILNEMNFTTNQWLFTSKPGLFGLIDGVANPTGVALLVILIAIFISSQAFVRRGGCFEVFYYTHLMYVPFWILLILHGPNFWKWFIIPGIAYGLERAYRSLFIVTERGKTYISSGLLLPSKVTHLVIKRPVSFDFHPGDYIFVNIPVIAKYEWHPFTISSAPEQEDYMWLHIRGVGQWTNRLYEYFEREQEKLHNGEIPPSSPTCTEKRLSNGSIHNNNQSPLKKLHATITRTISNGDQNKKSGVQLVGFTNGTFHNDESNKDGNCEIELTNRATCSTSDLPNRPRKLSPENRLQRLLFTHKAPLEKSLSMPDMQNKAKKRERMMVLREYMRSESEKSFNECQIRRARLKSLGLAYLSPQNKSLAQSFRYMRNKPTIIAFKTPSLENCEKKQSSSSMGSIGSMVRQISQKSFTFSPERQAEEGHFAPKFIESQFTPNLVSLKPMNYPVGKPLEIYLDGPYGAPSSHIFRAQHAVLIATGIGVTPFASILQSIMHRYWKARHTCPKCRFAWASDIPATVMNLRKVDFFWINRDQRSFEWFVNLLSQLEIEQAELGGAMERFLEMHMYITSALQKTDMKAVGLQLALDLLHEKEKRDLITGLKTRTNAGRPNWDKVFKQILDQKKGKVTVFYCGPPQLARILRVKCDQFGFSFRKEVF</sequence>
<comment type="subcellular location">
    <subcellularLocation>
        <location evidence="1">Membrane</location>
        <topology evidence="1">Multi-pass membrane protein</topology>
    </subcellularLocation>
</comment>
<dbReference type="InterPro" id="IPR013121">
    <property type="entry name" value="Fe_red_NAD-bd_6"/>
</dbReference>
<evidence type="ECO:0000259" key="12">
    <source>
        <dbReference type="PROSITE" id="PS50222"/>
    </source>
</evidence>
<evidence type="ECO:0000256" key="7">
    <source>
        <dbReference type="ARBA" id="ARBA00022989"/>
    </source>
</evidence>
<dbReference type="FunFam" id="2.40.30.10:FF:000056">
    <property type="entry name" value="NADPH oxidase 5"/>
    <property type="match status" value="1"/>
</dbReference>
<evidence type="ECO:0000256" key="8">
    <source>
        <dbReference type="ARBA" id="ARBA00023002"/>
    </source>
</evidence>
<dbReference type="PROSITE" id="PS51384">
    <property type="entry name" value="FAD_FR"/>
    <property type="match status" value="1"/>
</dbReference>
<feature type="transmembrane region" description="Helical" evidence="11">
    <location>
        <begin position="293"/>
        <end position="315"/>
    </location>
</feature>
<dbReference type="SUPFAM" id="SSF63380">
    <property type="entry name" value="Riboflavin synthase domain-like"/>
    <property type="match status" value="1"/>
</dbReference>
<dbReference type="SUPFAM" id="SSF47473">
    <property type="entry name" value="EF-hand"/>
    <property type="match status" value="1"/>
</dbReference>
<feature type="transmembrane region" description="Helical" evidence="11">
    <location>
        <begin position="240"/>
        <end position="263"/>
    </location>
</feature>
<dbReference type="AlphaFoldDB" id="A0A9P0D130"/>
<dbReference type="Pfam" id="PF13499">
    <property type="entry name" value="EF-hand_7"/>
    <property type="match status" value="1"/>
</dbReference>
<feature type="domain" description="EF-hand" evidence="12">
    <location>
        <begin position="50"/>
        <end position="85"/>
    </location>
</feature>
<dbReference type="SFLD" id="SFLDG01169">
    <property type="entry name" value="NADPH_oxidase_subgroup_(NOX)"/>
    <property type="match status" value="1"/>
</dbReference>
<evidence type="ECO:0000256" key="6">
    <source>
        <dbReference type="ARBA" id="ARBA00022857"/>
    </source>
</evidence>
<evidence type="ECO:0000256" key="5">
    <source>
        <dbReference type="ARBA" id="ARBA00022837"/>
    </source>
</evidence>
<evidence type="ECO:0000256" key="11">
    <source>
        <dbReference type="SAM" id="Phobius"/>
    </source>
</evidence>
<keyword evidence="2" id="KW-0285">Flavoprotein</keyword>
<dbReference type="GO" id="GO:0016175">
    <property type="term" value="F:superoxide-generating NAD(P)H oxidase activity"/>
    <property type="evidence" value="ECO:0007669"/>
    <property type="project" value="TreeGrafter"/>
</dbReference>
<feature type="region of interest" description="Disordered" evidence="10">
    <location>
        <begin position="511"/>
        <end position="538"/>
    </location>
</feature>
<reference evidence="14" key="1">
    <citation type="submission" date="2022-01" db="EMBL/GenBank/DDBJ databases">
        <authorList>
            <person name="King R."/>
        </authorList>
    </citation>
    <scope>NUCLEOTIDE SEQUENCE</scope>
</reference>
<dbReference type="Gene3D" id="3.40.50.80">
    <property type="entry name" value="Nucleotide-binding domain of ferredoxin-NADP reductase (FNR) module"/>
    <property type="match status" value="1"/>
</dbReference>
<dbReference type="Pfam" id="PF08022">
    <property type="entry name" value="FAD_binding_8"/>
    <property type="match status" value="1"/>
</dbReference>
<feature type="domain" description="EF-hand" evidence="12">
    <location>
        <begin position="130"/>
        <end position="165"/>
    </location>
</feature>
<feature type="domain" description="EF-hand" evidence="12">
    <location>
        <begin position="86"/>
        <end position="121"/>
    </location>
</feature>
<accession>A0A9P0D130</accession>
<name>A0A9P0D130_9CUCU</name>
<feature type="transmembrane region" description="Helical" evidence="11">
    <location>
        <begin position="345"/>
        <end position="364"/>
    </location>
</feature>
<keyword evidence="9 11" id="KW-0472">Membrane</keyword>
<dbReference type="SMART" id="SM00054">
    <property type="entry name" value="EFh"/>
    <property type="match status" value="3"/>
</dbReference>
<dbReference type="InterPro" id="IPR013112">
    <property type="entry name" value="FAD-bd_8"/>
</dbReference>
<dbReference type="FunFam" id="3.40.50.80:FF:000012">
    <property type="entry name" value="NADPH oxidase, isoform B"/>
    <property type="match status" value="1"/>
</dbReference>
<keyword evidence="3 11" id="KW-0812">Transmembrane</keyword>
<evidence type="ECO:0000313" key="14">
    <source>
        <dbReference type="EMBL" id="CAH1110145.1"/>
    </source>
</evidence>
<feature type="domain" description="FAD-binding FR-type" evidence="13">
    <location>
        <begin position="416"/>
        <end position="535"/>
    </location>
</feature>
<dbReference type="InterPro" id="IPR011992">
    <property type="entry name" value="EF-hand-dom_pair"/>
</dbReference>
<dbReference type="InterPro" id="IPR013130">
    <property type="entry name" value="Fe3_Rdtase_TM_dom"/>
</dbReference>